<dbReference type="RefSeq" id="WP_008032257.1">
    <property type="nucleotide sequence ID" value="NZ_ACYY01000024.1"/>
</dbReference>
<sequence length="122" mass="13282">MNTQESVTLAPSLLMQRVAAELSHCQAILRRVEHAVHETVLAPGANTTGPVWQKNMQDLDLLDQSLGDLALCLNSAAQGAALHNTVPLNAIEVLGALRLEHLRHRLKGTSAVPDRIDHIEIF</sequence>
<proteinExistence type="predicted"/>
<gene>
    <name evidence="1" type="ORF">Rsw2DRAFT_2913</name>
</gene>
<dbReference type="Proteomes" id="UP000010121">
    <property type="component" value="Unassembled WGS sequence"/>
</dbReference>
<protein>
    <submittedName>
        <fullName evidence="1">Uncharacterized protein</fullName>
    </submittedName>
</protein>
<name>C8S4D5_9RHOB</name>
<dbReference type="STRING" id="371731.Rsw2DRAFT_2913"/>
<evidence type="ECO:0000313" key="1">
    <source>
        <dbReference type="EMBL" id="EEW24194.1"/>
    </source>
</evidence>
<reference evidence="1 2" key="1">
    <citation type="submission" date="2009-08" db="EMBL/GenBank/DDBJ databases">
        <title>The draft genome of Rhodobacter sp. SW2.</title>
        <authorList>
            <consortium name="US DOE Joint Genome Institute (JGI-PGF)"/>
            <person name="Lucas S."/>
            <person name="Copeland A."/>
            <person name="Lapidus A."/>
            <person name="Glavina del Rio T."/>
            <person name="Tice H."/>
            <person name="Bruce D."/>
            <person name="Goodwin L."/>
            <person name="Pitluck S."/>
            <person name="Larimer F."/>
            <person name="Land M.L."/>
            <person name="Hauser L."/>
            <person name="Emerson D."/>
        </authorList>
    </citation>
    <scope>NUCLEOTIDE SEQUENCE [LARGE SCALE GENOMIC DNA]</scope>
    <source>
        <strain evidence="1 2">SW2</strain>
    </source>
</reference>
<organism evidence="1 2">
    <name type="scientific">Rhodobacter ferrooxidans</name>
    <dbReference type="NCBI Taxonomy" id="371731"/>
    <lineage>
        <taxon>Bacteria</taxon>
        <taxon>Pseudomonadati</taxon>
        <taxon>Pseudomonadota</taxon>
        <taxon>Alphaproteobacteria</taxon>
        <taxon>Rhodobacterales</taxon>
        <taxon>Rhodobacter group</taxon>
        <taxon>Rhodobacter</taxon>
    </lineage>
</organism>
<dbReference type="AlphaFoldDB" id="C8S4D5"/>
<comment type="caution">
    <text evidence="1">The sequence shown here is derived from an EMBL/GenBank/DDBJ whole genome shotgun (WGS) entry which is preliminary data.</text>
</comment>
<dbReference type="EMBL" id="ACYY01000024">
    <property type="protein sequence ID" value="EEW24194.1"/>
    <property type="molecule type" value="Genomic_DNA"/>
</dbReference>
<keyword evidence="2" id="KW-1185">Reference proteome</keyword>
<accession>C8S4D5</accession>
<evidence type="ECO:0000313" key="2">
    <source>
        <dbReference type="Proteomes" id="UP000010121"/>
    </source>
</evidence>